<dbReference type="Gene3D" id="3.40.50.300">
    <property type="entry name" value="P-loop containing nucleotide triphosphate hydrolases"/>
    <property type="match status" value="1"/>
</dbReference>
<dbReference type="InterPro" id="IPR011646">
    <property type="entry name" value="KAP_P-loop"/>
</dbReference>
<keyword evidence="3" id="KW-1185">Reference proteome</keyword>
<reference evidence="2 3" key="1">
    <citation type="submission" date="2019-12" db="EMBL/GenBank/DDBJ databases">
        <authorList>
            <person name="Sun J.-Q."/>
        </authorList>
    </citation>
    <scope>NUCLEOTIDE SEQUENCE [LARGE SCALE GENOMIC DNA]</scope>
    <source>
        <strain evidence="2 3">JCM 17928</strain>
    </source>
</reference>
<gene>
    <name evidence="2" type="ORF">GN157_16090</name>
</gene>
<comment type="caution">
    <text evidence="2">The sequence shown here is derived from an EMBL/GenBank/DDBJ whole genome shotgun (WGS) entry which is preliminary data.</text>
</comment>
<proteinExistence type="predicted"/>
<evidence type="ECO:0000259" key="1">
    <source>
        <dbReference type="Pfam" id="PF07693"/>
    </source>
</evidence>
<dbReference type="Pfam" id="PF07693">
    <property type="entry name" value="KAP_NTPase"/>
    <property type="match status" value="1"/>
</dbReference>
<name>A0A6N8HHL0_9FLAO</name>
<evidence type="ECO:0000313" key="3">
    <source>
        <dbReference type="Proteomes" id="UP000433945"/>
    </source>
</evidence>
<feature type="domain" description="KAP NTPase" evidence="1">
    <location>
        <begin position="12"/>
        <end position="242"/>
    </location>
</feature>
<dbReference type="OrthoDB" id="88903at2"/>
<dbReference type="SUPFAM" id="SSF52540">
    <property type="entry name" value="P-loop containing nucleoside triphosphate hydrolases"/>
    <property type="match status" value="1"/>
</dbReference>
<dbReference type="Proteomes" id="UP000433945">
    <property type="component" value="Unassembled WGS sequence"/>
</dbReference>
<organism evidence="2 3">
    <name type="scientific">Flavobacterium rakeshii</name>
    <dbReference type="NCBI Taxonomy" id="1038845"/>
    <lineage>
        <taxon>Bacteria</taxon>
        <taxon>Pseudomonadati</taxon>
        <taxon>Bacteroidota</taxon>
        <taxon>Flavobacteriia</taxon>
        <taxon>Flavobacteriales</taxon>
        <taxon>Flavobacteriaceae</taxon>
        <taxon>Flavobacterium</taxon>
    </lineage>
</organism>
<evidence type="ECO:0000313" key="2">
    <source>
        <dbReference type="EMBL" id="MUV05234.1"/>
    </source>
</evidence>
<accession>A0A6N8HHL0</accession>
<protein>
    <recommendedName>
        <fullName evidence="1">KAP NTPase domain-containing protein</fullName>
    </recommendedName>
</protein>
<dbReference type="EMBL" id="WOWP01000062">
    <property type="protein sequence ID" value="MUV05234.1"/>
    <property type="molecule type" value="Genomic_DNA"/>
</dbReference>
<dbReference type="AlphaFoldDB" id="A0A6N8HHL0"/>
<sequence>MFIKIYLTMKNKIITDYLEYFVNLEKPGYAVLLKGKWGSGKTHFIQNLLENWNEPEDDKAKIQINPIYISLNGISNTKTVTDKLKAKLSPILYSKAVKVGKKVLEGILKTTLKIDLDINNDGESDSNISGTIDLLSLLDSESKNITGKKILIFDDLERCKIPIDEIFGYINNFVEHTNCKIILVAEEDIIHEKYEKSEGICYKDFKEKLIGRTFEIESDTTTAIKSFTKNSNGFFKQNEELIEEIFIASKTHNLRILKHSLLDYKRLIDETEKEYKNHPNFKIFSKNLLCYFLITSLEYKSGNTNIKHYQSISSFFNDYSTKSNSEFDKKYDSLIKKYSIKNSSFSLEIEELLNYLKTGSVSKYLKVIENNVFFRKSEEKDWEKLWLWYFIDDIEFNRLKKSVWNDFINNKINSTFEILHVSGIYLSLLKNDLSNKQPYLIIKNAKKQLRRTVKNENITILESKGRGYFNSSYGKQYQSKDSKEFNEILDFTISLIKNNQNNNSKTFLSDIFHHLSDENVNFIPELLSKTYPDSKTNYDRTPIFKYINAKKVNTKIKNLNNDNIDSFTNFLHNRYHPEETYTNLTLKKYHEDDIPFLKELLSTVSITKFKNRPIKTFQYLKLENELKRIIHKLDSFDFEGQDAQYY</sequence>
<dbReference type="InterPro" id="IPR027417">
    <property type="entry name" value="P-loop_NTPase"/>
</dbReference>